<dbReference type="EMBL" id="LQYT01000037">
    <property type="protein sequence ID" value="KYD19902.1"/>
    <property type="molecule type" value="Genomic_DNA"/>
</dbReference>
<dbReference type="STRING" id="301148.B4135_0801"/>
<sequence>MIRRLPDRFDDGRIPAGKFFPARAFNGEAPYPCLDFFSFCLYYLDWALFF</sequence>
<name>A0A150M6R8_9BACI</name>
<evidence type="ECO:0000313" key="1">
    <source>
        <dbReference type="EMBL" id="KYD19902.1"/>
    </source>
</evidence>
<dbReference type="AlphaFoldDB" id="A0A150M6R8"/>
<reference evidence="1 2" key="1">
    <citation type="submission" date="2016-01" db="EMBL/GenBank/DDBJ databases">
        <title>Draft Genome Sequences of Seven Thermophilic Sporeformers Isolated from Foods.</title>
        <authorList>
            <person name="Berendsen E.M."/>
            <person name="Wells-Bennik M.H."/>
            <person name="Krawcyk A.O."/>
            <person name="De Jong A."/>
            <person name="Holsappel S."/>
            <person name="Eijlander R.T."/>
            <person name="Kuipers O.P."/>
        </authorList>
    </citation>
    <scope>NUCLEOTIDE SEQUENCE [LARGE SCALE GENOMIC DNA]</scope>
    <source>
        <strain evidence="1 2">B4135</strain>
    </source>
</reference>
<protein>
    <submittedName>
        <fullName evidence="1">Uncharacterized protein</fullName>
    </submittedName>
</protein>
<organism evidence="1 2">
    <name type="scientific">Caldibacillus debilis</name>
    <dbReference type="NCBI Taxonomy" id="301148"/>
    <lineage>
        <taxon>Bacteria</taxon>
        <taxon>Bacillati</taxon>
        <taxon>Bacillota</taxon>
        <taxon>Bacilli</taxon>
        <taxon>Bacillales</taxon>
        <taxon>Bacillaceae</taxon>
        <taxon>Caldibacillus</taxon>
    </lineage>
</organism>
<gene>
    <name evidence="1" type="ORF">B4135_0801</name>
</gene>
<proteinExistence type="predicted"/>
<comment type="caution">
    <text evidence="1">The sequence shown here is derived from an EMBL/GenBank/DDBJ whole genome shotgun (WGS) entry which is preliminary data.</text>
</comment>
<evidence type="ECO:0000313" key="2">
    <source>
        <dbReference type="Proteomes" id="UP000075683"/>
    </source>
</evidence>
<accession>A0A150M6R8</accession>
<dbReference type="Proteomes" id="UP000075683">
    <property type="component" value="Unassembled WGS sequence"/>
</dbReference>